<keyword evidence="5" id="KW-1185">Reference proteome</keyword>
<protein>
    <recommendedName>
        <fullName evidence="3">Alpha/beta hydrolase fold-3 domain-containing protein</fullName>
    </recommendedName>
</protein>
<comment type="similarity">
    <text evidence="1">Belongs to the 'GDXG' lipolytic enzyme family.</text>
</comment>
<name>A0A484NAV4_9ASTE</name>
<dbReference type="Gene3D" id="3.40.50.1820">
    <property type="entry name" value="alpha/beta hydrolase"/>
    <property type="match status" value="1"/>
</dbReference>
<evidence type="ECO:0000313" key="4">
    <source>
        <dbReference type="EMBL" id="VFQ97697.1"/>
    </source>
</evidence>
<dbReference type="InterPro" id="IPR033140">
    <property type="entry name" value="Lipase_GDXG_put_SER_AS"/>
</dbReference>
<gene>
    <name evidence="4" type="ORF">CCAM_LOCUS39473</name>
</gene>
<dbReference type="EMBL" id="OOIL02006555">
    <property type="protein sequence ID" value="VFQ97697.1"/>
    <property type="molecule type" value="Genomic_DNA"/>
</dbReference>
<organism evidence="4 5">
    <name type="scientific">Cuscuta campestris</name>
    <dbReference type="NCBI Taxonomy" id="132261"/>
    <lineage>
        <taxon>Eukaryota</taxon>
        <taxon>Viridiplantae</taxon>
        <taxon>Streptophyta</taxon>
        <taxon>Embryophyta</taxon>
        <taxon>Tracheophyta</taxon>
        <taxon>Spermatophyta</taxon>
        <taxon>Magnoliopsida</taxon>
        <taxon>eudicotyledons</taxon>
        <taxon>Gunneridae</taxon>
        <taxon>Pentapetalae</taxon>
        <taxon>asterids</taxon>
        <taxon>lamiids</taxon>
        <taxon>Solanales</taxon>
        <taxon>Convolvulaceae</taxon>
        <taxon>Cuscuteae</taxon>
        <taxon>Cuscuta</taxon>
        <taxon>Cuscuta subgen. Grammica</taxon>
        <taxon>Cuscuta sect. Cleistogrammica</taxon>
    </lineage>
</organism>
<dbReference type="GO" id="GO:0016787">
    <property type="term" value="F:hydrolase activity"/>
    <property type="evidence" value="ECO:0007669"/>
    <property type="project" value="InterPro"/>
</dbReference>
<evidence type="ECO:0000259" key="3">
    <source>
        <dbReference type="Pfam" id="PF07859"/>
    </source>
</evidence>
<dbReference type="AlphaFoldDB" id="A0A484NAV4"/>
<evidence type="ECO:0000256" key="2">
    <source>
        <dbReference type="PROSITE-ProRule" id="PRU10038"/>
    </source>
</evidence>
<dbReference type="InterPro" id="IPR050466">
    <property type="entry name" value="Carboxylest/Gibb_receptor"/>
</dbReference>
<dbReference type="Pfam" id="PF07859">
    <property type="entry name" value="Abhydrolase_3"/>
    <property type="match status" value="1"/>
</dbReference>
<dbReference type="SUPFAM" id="SSF53474">
    <property type="entry name" value="alpha/beta-Hydrolases"/>
    <property type="match status" value="1"/>
</dbReference>
<accession>A0A484NAV4</accession>
<dbReference type="Proteomes" id="UP000595140">
    <property type="component" value="Unassembled WGS sequence"/>
</dbReference>
<dbReference type="PANTHER" id="PTHR23024:SF551">
    <property type="entry name" value="2-HYDROXYISOFLAVANONE DEHYDRATASE-LIKE"/>
    <property type="match status" value="1"/>
</dbReference>
<feature type="active site" evidence="2">
    <location>
        <position position="180"/>
    </location>
</feature>
<evidence type="ECO:0000256" key="1">
    <source>
        <dbReference type="ARBA" id="ARBA00010515"/>
    </source>
</evidence>
<proteinExistence type="inferred from homology"/>
<dbReference type="OrthoDB" id="408631at2759"/>
<dbReference type="InterPro" id="IPR029058">
    <property type="entry name" value="AB_hydrolase_fold"/>
</dbReference>
<feature type="domain" description="Alpha/beta hydrolase fold-3" evidence="3">
    <location>
        <begin position="74"/>
        <end position="306"/>
    </location>
</feature>
<dbReference type="PANTHER" id="PTHR23024">
    <property type="entry name" value="ARYLACETAMIDE DEACETYLASE"/>
    <property type="match status" value="1"/>
</dbReference>
<reference evidence="4 5" key="1">
    <citation type="submission" date="2018-04" db="EMBL/GenBank/DDBJ databases">
        <authorList>
            <person name="Vogel A."/>
        </authorList>
    </citation>
    <scope>NUCLEOTIDE SEQUENCE [LARGE SCALE GENOMIC DNA]</scope>
</reference>
<dbReference type="PROSITE" id="PS01174">
    <property type="entry name" value="LIPASE_GDXG_SER"/>
    <property type="match status" value="1"/>
</dbReference>
<sequence>MIGEEIAVDLSPFIRVYKGGRVERLFASPRVAPSSSEDDSETGGVSSKDVTISANVSARIYLPKPPAAGKLPILVYFHFGGFCLESAFSVRNHRYLNALVLESGVVAVSVEYRLAPEHPLPAAYDDAFEALRWVASHDAGDQNGVIDSLMPVSQIVQRPALDSWLVDHGDFGRIFLAGDSAGGNIVHNVAMRAGNQGIPALAGGILCFPYFWGSTEKGGKRSRLSKTWDLVYPAAEGGIDSPMINPTAENAPSLSGLDRCPKILVCVAEKDDLREIGVRYAGAVRKSGWKGKIDILDVEGEGHCFQVLNPDSENAKRVIRRIASFISA</sequence>
<dbReference type="InterPro" id="IPR013094">
    <property type="entry name" value="AB_hydrolase_3"/>
</dbReference>
<evidence type="ECO:0000313" key="5">
    <source>
        <dbReference type="Proteomes" id="UP000595140"/>
    </source>
</evidence>